<evidence type="ECO:0000259" key="7">
    <source>
        <dbReference type="SMART" id="SM01086"/>
    </source>
</evidence>
<dbReference type="InterPro" id="IPR036628">
    <property type="entry name" value="Clp_N_dom_sf"/>
</dbReference>
<dbReference type="InterPro" id="IPR050130">
    <property type="entry name" value="ClpA_ClpB"/>
</dbReference>
<dbReference type="Gene3D" id="1.10.1780.10">
    <property type="entry name" value="Clp, N-terminal domain"/>
    <property type="match status" value="1"/>
</dbReference>
<protein>
    <recommendedName>
        <fullName evidence="10">Clp R domain-containing protein</fullName>
    </recommendedName>
</protein>
<dbReference type="VEuPathDB" id="ToxoDB:EMWEY_00052880"/>
<feature type="compositionally biased region" description="Basic and acidic residues" evidence="5">
    <location>
        <begin position="713"/>
        <end position="735"/>
    </location>
</feature>
<dbReference type="Pfam" id="PF10431">
    <property type="entry name" value="ClpB_D2-small"/>
    <property type="match status" value="1"/>
</dbReference>
<dbReference type="CDD" id="cd19499">
    <property type="entry name" value="RecA-like_ClpB_Hsp104-like"/>
    <property type="match status" value="1"/>
</dbReference>
<dbReference type="PANTHER" id="PTHR11638:SF18">
    <property type="entry name" value="HEAT SHOCK PROTEIN 104"/>
    <property type="match status" value="1"/>
</dbReference>
<sequence>MVQGLGGGSDLTPDARLVTEHVELLAWYLQNDRLAVAHVAMCLLEGPHKEISRGVIDKCGGDYEFIRHSVKDFIVDLPRSATPINLGESGPSVALRNALRKAWKLAEEEASPIGVHHLYLSLVGIPAFQKIMLKSGCDLKVFKTEIVLEFKGRQRGIVPVSFQDMVADRQGATDVTISQYGVDLSFMAQQGLLPPVVGRDEEIDRIAQILSRKMTKAPILLGEPGVGKTAVIEGLAQRIVEGAVPESLRKRRIFALDLLSLSAGSAMRGEFEKRMKEIIQYLQANVDEVILFIDEIHTLIGAGKAAGSMDASQILKVPLARGEIVLVGATTLSEYKLYIEKDAAFCRRFQKIVVEAPSKERTLSILTKVKGNYERHHNMRISDEVLAAVVGLSDQYIKRRSFPDKALDLLDESCAMRRVRHNNRVAEVTKLLEEHRQKKITLPDGELKALEEEFKTLTEPTEERPDPEQIDLVVDDVARILSLWTGIPMGRMTEDEMTRILKLSEVLSKRVIGQDEAVQAVANAIRNHRAGLSEDKKPIGAFLFLGSSGVGKTELAKALAEEIFHSEKNLIRLDMVEYQEAHSISRLIGPPPGYMGNDEGGQLTEAVRQKPHSVVLFDEVENAHKNLWSLLLPMLDEGHLTDTKNVRVDFTNTIIIMTSNIGQQFILDGYREAREIQKGQITPLAQFNKEKNTLEKFVMAKAGADAAKGIINNDKDKDKEKDNKKGTSADAVEKKKGEQWYSGNNPKEILNKMRQKVMQEVLGYFKPQVIGRMTKIIIFEPLTDNAMRGVLDLMFSHLIKELNKKGIKLEVTNSAKEFILGRAWSHKFGGRRMAKYIEKYITAKIAPLLLSAKLRRGHKAQLKRAPNQPNQLNLIICEEDANGECKPGTKHGRVLVVQAAKASIGEGEEEDPLI</sequence>
<dbReference type="GO" id="GO:0005737">
    <property type="term" value="C:cytoplasm"/>
    <property type="evidence" value="ECO:0007669"/>
    <property type="project" value="TreeGrafter"/>
</dbReference>
<dbReference type="InterPro" id="IPR001270">
    <property type="entry name" value="ClpA/B"/>
</dbReference>
<feature type="domain" description="AAA+ ATPase" evidence="6">
    <location>
        <begin position="538"/>
        <end position="682"/>
    </location>
</feature>
<evidence type="ECO:0000259" key="6">
    <source>
        <dbReference type="SMART" id="SM00382"/>
    </source>
</evidence>
<dbReference type="EMBL" id="HG719802">
    <property type="protein sequence ID" value="CDJ58720.1"/>
    <property type="molecule type" value="Genomic_DNA"/>
</dbReference>
<dbReference type="Proteomes" id="UP000030763">
    <property type="component" value="Unassembled WGS sequence"/>
</dbReference>
<dbReference type="InterPro" id="IPR041546">
    <property type="entry name" value="ClpA/ClpB_AAA_lid"/>
</dbReference>
<dbReference type="OMA" id="GMFESRL"/>
<name>U6MAM6_EIMMA</name>
<dbReference type="GO" id="GO:0005524">
    <property type="term" value="F:ATP binding"/>
    <property type="evidence" value="ECO:0007669"/>
    <property type="project" value="UniProtKB-KW"/>
</dbReference>
<feature type="domain" description="Clp ATPase C-terminal" evidence="7">
    <location>
        <begin position="782"/>
        <end position="874"/>
    </location>
</feature>
<dbReference type="Gene3D" id="3.40.50.300">
    <property type="entry name" value="P-loop containing nucleotide triphosphate hydrolases"/>
    <property type="match status" value="3"/>
</dbReference>
<keyword evidence="2" id="KW-0547">Nucleotide-binding</keyword>
<dbReference type="InterPro" id="IPR019489">
    <property type="entry name" value="Clp_ATPase_C"/>
</dbReference>
<evidence type="ECO:0000256" key="4">
    <source>
        <dbReference type="ARBA" id="ARBA00023186"/>
    </source>
</evidence>
<evidence type="ECO:0008006" key="10">
    <source>
        <dbReference type="Google" id="ProtNLM"/>
    </source>
</evidence>
<dbReference type="InterPro" id="IPR003593">
    <property type="entry name" value="AAA+_ATPase"/>
</dbReference>
<evidence type="ECO:0000256" key="2">
    <source>
        <dbReference type="ARBA" id="ARBA00022741"/>
    </source>
</evidence>
<organism evidence="8 9">
    <name type="scientific">Eimeria maxima</name>
    <name type="common">Coccidian parasite</name>
    <dbReference type="NCBI Taxonomy" id="5804"/>
    <lineage>
        <taxon>Eukaryota</taxon>
        <taxon>Sar</taxon>
        <taxon>Alveolata</taxon>
        <taxon>Apicomplexa</taxon>
        <taxon>Conoidasida</taxon>
        <taxon>Coccidia</taxon>
        <taxon>Eucoccidiorida</taxon>
        <taxon>Eimeriorina</taxon>
        <taxon>Eimeriidae</taxon>
        <taxon>Eimeria</taxon>
    </lineage>
</organism>
<keyword evidence="4" id="KW-0143">Chaperone</keyword>
<dbReference type="OrthoDB" id="47330at2759"/>
<dbReference type="InterPro" id="IPR003959">
    <property type="entry name" value="ATPase_AAA_core"/>
</dbReference>
<proteinExistence type="predicted"/>
<dbReference type="SMART" id="SM00382">
    <property type="entry name" value="AAA"/>
    <property type="match status" value="2"/>
</dbReference>
<dbReference type="PANTHER" id="PTHR11638">
    <property type="entry name" value="ATP-DEPENDENT CLP PROTEASE"/>
    <property type="match status" value="1"/>
</dbReference>
<dbReference type="CDD" id="cd00009">
    <property type="entry name" value="AAA"/>
    <property type="match status" value="1"/>
</dbReference>
<keyword evidence="9" id="KW-1185">Reference proteome</keyword>
<evidence type="ECO:0000256" key="3">
    <source>
        <dbReference type="ARBA" id="ARBA00022840"/>
    </source>
</evidence>
<dbReference type="Pfam" id="PF07724">
    <property type="entry name" value="AAA_2"/>
    <property type="match status" value="1"/>
</dbReference>
<dbReference type="GO" id="GO:0034605">
    <property type="term" value="P:cellular response to heat"/>
    <property type="evidence" value="ECO:0007669"/>
    <property type="project" value="TreeGrafter"/>
</dbReference>
<dbReference type="GO" id="GO:0016887">
    <property type="term" value="F:ATP hydrolysis activity"/>
    <property type="evidence" value="ECO:0007669"/>
    <property type="project" value="InterPro"/>
</dbReference>
<evidence type="ECO:0000256" key="5">
    <source>
        <dbReference type="SAM" id="MobiDB-lite"/>
    </source>
</evidence>
<keyword evidence="1" id="KW-0677">Repeat</keyword>
<dbReference type="SUPFAM" id="SSF81923">
    <property type="entry name" value="Double Clp-N motif"/>
    <property type="match status" value="1"/>
</dbReference>
<evidence type="ECO:0000313" key="9">
    <source>
        <dbReference type="Proteomes" id="UP000030763"/>
    </source>
</evidence>
<feature type="region of interest" description="Disordered" evidence="5">
    <location>
        <begin position="711"/>
        <end position="735"/>
    </location>
</feature>
<gene>
    <name evidence="8" type="ORF">EMWEY_00052880</name>
</gene>
<dbReference type="FunFam" id="3.40.50.300:FF:000025">
    <property type="entry name" value="ATP-dependent Clp protease subunit"/>
    <property type="match status" value="1"/>
</dbReference>
<reference evidence="8" key="2">
    <citation type="submission" date="2013-10" db="EMBL/GenBank/DDBJ databases">
        <authorList>
            <person name="Aslett M."/>
        </authorList>
    </citation>
    <scope>NUCLEOTIDE SEQUENCE [LARGE SCALE GENOMIC DNA]</scope>
    <source>
        <strain evidence="8">Weybridge</strain>
    </source>
</reference>
<evidence type="ECO:0000256" key="1">
    <source>
        <dbReference type="ARBA" id="ARBA00022737"/>
    </source>
</evidence>
<dbReference type="Gene3D" id="1.10.8.60">
    <property type="match status" value="1"/>
</dbReference>
<reference evidence="8" key="1">
    <citation type="submission" date="2013-10" db="EMBL/GenBank/DDBJ databases">
        <title>Genomic analysis of the causative agents of coccidiosis in chickens.</title>
        <authorList>
            <person name="Reid A.J."/>
            <person name="Blake D."/>
            <person name="Billington K."/>
            <person name="Browne H."/>
            <person name="Dunn M."/>
            <person name="Hung S."/>
            <person name="Kawahara F."/>
            <person name="Miranda-Saavedra D."/>
            <person name="Mourier T."/>
            <person name="Nagra H."/>
            <person name="Otto T.D."/>
            <person name="Rawlings N."/>
            <person name="Sanchez A."/>
            <person name="Sanders M."/>
            <person name="Subramaniam C."/>
            <person name="Tay Y."/>
            <person name="Dear P."/>
            <person name="Doerig C."/>
            <person name="Gruber A."/>
            <person name="Parkinson J."/>
            <person name="Shirley M."/>
            <person name="Wan K.L."/>
            <person name="Berriman M."/>
            <person name="Tomley F."/>
            <person name="Pain A."/>
        </authorList>
    </citation>
    <scope>NUCLEOTIDE SEQUENCE [LARGE SCALE GENOMIC DNA]</scope>
    <source>
        <strain evidence="8">Weybridge</strain>
    </source>
</reference>
<evidence type="ECO:0000313" key="8">
    <source>
        <dbReference type="EMBL" id="CDJ58720.1"/>
    </source>
</evidence>
<dbReference type="Pfam" id="PF17871">
    <property type="entry name" value="AAA_lid_9"/>
    <property type="match status" value="1"/>
</dbReference>
<accession>U6MAM6</accession>
<dbReference type="SUPFAM" id="SSF52540">
    <property type="entry name" value="P-loop containing nucleoside triphosphate hydrolases"/>
    <property type="match status" value="2"/>
</dbReference>
<dbReference type="InterPro" id="IPR027417">
    <property type="entry name" value="P-loop_NTPase"/>
</dbReference>
<dbReference type="SMART" id="SM01086">
    <property type="entry name" value="ClpB_D2-small"/>
    <property type="match status" value="1"/>
</dbReference>
<feature type="domain" description="AAA+ ATPase" evidence="6">
    <location>
        <begin position="214"/>
        <end position="358"/>
    </location>
</feature>
<dbReference type="RefSeq" id="XP_013335368.1">
    <property type="nucleotide sequence ID" value="XM_013479914.1"/>
</dbReference>
<dbReference type="Pfam" id="PF00004">
    <property type="entry name" value="AAA"/>
    <property type="match status" value="1"/>
</dbReference>
<dbReference type="AlphaFoldDB" id="U6MAM6"/>
<dbReference type="GeneID" id="25339274"/>
<keyword evidence="3" id="KW-0067">ATP-binding</keyword>
<dbReference type="PRINTS" id="PR00300">
    <property type="entry name" value="CLPPROTEASEA"/>
</dbReference>